<dbReference type="Proteomes" id="UP000765509">
    <property type="component" value="Unassembled WGS sequence"/>
</dbReference>
<evidence type="ECO:0000256" key="1">
    <source>
        <dbReference type="SAM" id="MobiDB-lite"/>
    </source>
</evidence>
<organism evidence="2 3">
    <name type="scientific">Austropuccinia psidii MF-1</name>
    <dbReference type="NCBI Taxonomy" id="1389203"/>
    <lineage>
        <taxon>Eukaryota</taxon>
        <taxon>Fungi</taxon>
        <taxon>Dikarya</taxon>
        <taxon>Basidiomycota</taxon>
        <taxon>Pucciniomycotina</taxon>
        <taxon>Pucciniomycetes</taxon>
        <taxon>Pucciniales</taxon>
        <taxon>Sphaerophragmiaceae</taxon>
        <taxon>Austropuccinia</taxon>
    </lineage>
</organism>
<dbReference type="EMBL" id="AVOT02037779">
    <property type="protein sequence ID" value="MBW0532502.1"/>
    <property type="molecule type" value="Genomic_DNA"/>
</dbReference>
<evidence type="ECO:0000313" key="2">
    <source>
        <dbReference type="EMBL" id="MBW0532502.1"/>
    </source>
</evidence>
<reference evidence="2" key="1">
    <citation type="submission" date="2021-03" db="EMBL/GenBank/DDBJ databases">
        <title>Draft genome sequence of rust myrtle Austropuccinia psidii MF-1, a brazilian biotype.</title>
        <authorList>
            <person name="Quecine M.C."/>
            <person name="Pachon D.M.R."/>
            <person name="Bonatelli M.L."/>
            <person name="Correr F.H."/>
            <person name="Franceschini L.M."/>
            <person name="Leite T.F."/>
            <person name="Margarido G.R.A."/>
            <person name="Almeida C.A."/>
            <person name="Ferrarezi J.A."/>
            <person name="Labate C.A."/>
        </authorList>
    </citation>
    <scope>NUCLEOTIDE SEQUENCE</scope>
    <source>
        <strain evidence="2">MF-1</strain>
    </source>
</reference>
<evidence type="ECO:0000313" key="3">
    <source>
        <dbReference type="Proteomes" id="UP000765509"/>
    </source>
</evidence>
<feature type="region of interest" description="Disordered" evidence="1">
    <location>
        <begin position="74"/>
        <end position="108"/>
    </location>
</feature>
<proteinExistence type="predicted"/>
<comment type="caution">
    <text evidence="2">The sequence shown here is derived from an EMBL/GenBank/DDBJ whole genome shotgun (WGS) entry which is preliminary data.</text>
</comment>
<gene>
    <name evidence="2" type="ORF">O181_072217</name>
</gene>
<feature type="compositionally biased region" description="Basic and acidic residues" evidence="1">
    <location>
        <begin position="90"/>
        <end position="108"/>
    </location>
</feature>
<accession>A0A9Q3F948</accession>
<protein>
    <submittedName>
        <fullName evidence="2">Uncharacterized protein</fullName>
    </submittedName>
</protein>
<name>A0A9Q3F948_9BASI</name>
<keyword evidence="3" id="KW-1185">Reference proteome</keyword>
<dbReference type="AlphaFoldDB" id="A0A9Q3F948"/>
<sequence>MAATQQEWELLQRLWLRTMNSSLQVKKILGSENKGDLLKCWNLMLVKGQDQQIKAWLKNQSMFSEVQKENLAQKKERLPVEAPPDCTSPKYREESPKEQSERQAKGKG</sequence>